<feature type="domain" description="C2H2-type" evidence="7">
    <location>
        <begin position="417"/>
        <end position="444"/>
    </location>
</feature>
<evidence type="ECO:0000259" key="8">
    <source>
        <dbReference type="PROSITE" id="PS51915"/>
    </source>
</evidence>
<evidence type="ECO:0000313" key="9">
    <source>
        <dbReference type="EMBL" id="CAK1601279.1"/>
    </source>
</evidence>
<dbReference type="Pfam" id="PF13894">
    <property type="entry name" value="zf-C2H2_4"/>
    <property type="match status" value="1"/>
</dbReference>
<dbReference type="PANTHER" id="PTHR24409:SF295">
    <property type="entry name" value="AZ2-RELATED"/>
    <property type="match status" value="1"/>
</dbReference>
<feature type="domain" description="C2H2-type" evidence="7">
    <location>
        <begin position="612"/>
        <end position="635"/>
    </location>
</feature>
<keyword evidence="2" id="KW-0677">Repeat</keyword>
<evidence type="ECO:0000256" key="2">
    <source>
        <dbReference type="ARBA" id="ARBA00022737"/>
    </source>
</evidence>
<dbReference type="Pfam" id="PF12874">
    <property type="entry name" value="zf-met"/>
    <property type="match status" value="1"/>
</dbReference>
<dbReference type="SUPFAM" id="SSF57667">
    <property type="entry name" value="beta-beta-alpha zinc fingers"/>
    <property type="match status" value="6"/>
</dbReference>
<organism evidence="9 10">
    <name type="scientific">Parnassius mnemosyne</name>
    <name type="common">clouded apollo</name>
    <dbReference type="NCBI Taxonomy" id="213953"/>
    <lineage>
        <taxon>Eukaryota</taxon>
        <taxon>Metazoa</taxon>
        <taxon>Ecdysozoa</taxon>
        <taxon>Arthropoda</taxon>
        <taxon>Hexapoda</taxon>
        <taxon>Insecta</taxon>
        <taxon>Pterygota</taxon>
        <taxon>Neoptera</taxon>
        <taxon>Endopterygota</taxon>
        <taxon>Lepidoptera</taxon>
        <taxon>Glossata</taxon>
        <taxon>Ditrysia</taxon>
        <taxon>Papilionoidea</taxon>
        <taxon>Papilionidae</taxon>
        <taxon>Parnassiinae</taxon>
        <taxon>Parnassini</taxon>
        <taxon>Parnassius</taxon>
        <taxon>Driopa</taxon>
    </lineage>
</organism>
<dbReference type="InterPro" id="IPR013087">
    <property type="entry name" value="Znf_C2H2_type"/>
</dbReference>
<dbReference type="AlphaFoldDB" id="A0AAV1M4M7"/>
<feature type="domain" description="C2H2-type" evidence="7">
    <location>
        <begin position="528"/>
        <end position="555"/>
    </location>
</feature>
<feature type="binding site" evidence="6">
    <location>
        <position position="61"/>
    </location>
    <ligand>
        <name>Zn(2+)</name>
        <dbReference type="ChEBI" id="CHEBI:29105"/>
    </ligand>
</feature>
<dbReference type="Gene3D" id="3.40.1800.20">
    <property type="match status" value="1"/>
</dbReference>
<evidence type="ECO:0000256" key="1">
    <source>
        <dbReference type="ARBA" id="ARBA00022723"/>
    </source>
</evidence>
<name>A0AAV1M4M7_9NEOP</name>
<dbReference type="InterPro" id="IPR012934">
    <property type="entry name" value="Znf_AD"/>
</dbReference>
<feature type="domain" description="C2H2-type" evidence="7">
    <location>
        <begin position="500"/>
        <end position="527"/>
    </location>
</feature>
<gene>
    <name evidence="9" type="ORF">PARMNEM_LOCUS19937</name>
</gene>
<evidence type="ECO:0000256" key="3">
    <source>
        <dbReference type="ARBA" id="ARBA00022771"/>
    </source>
</evidence>
<dbReference type="GO" id="GO:0000977">
    <property type="term" value="F:RNA polymerase II transcription regulatory region sequence-specific DNA binding"/>
    <property type="evidence" value="ECO:0007669"/>
    <property type="project" value="TreeGrafter"/>
</dbReference>
<feature type="binding site" evidence="6">
    <location>
        <position position="16"/>
    </location>
    <ligand>
        <name>Zn(2+)</name>
        <dbReference type="ChEBI" id="CHEBI:29105"/>
    </ligand>
</feature>
<dbReference type="PANTHER" id="PTHR24409">
    <property type="entry name" value="ZINC FINGER PROTEIN 142"/>
    <property type="match status" value="1"/>
</dbReference>
<evidence type="ECO:0000259" key="7">
    <source>
        <dbReference type="PROSITE" id="PS50157"/>
    </source>
</evidence>
<evidence type="ECO:0000313" key="10">
    <source>
        <dbReference type="Proteomes" id="UP001314205"/>
    </source>
</evidence>
<proteinExistence type="predicted"/>
<feature type="binding site" evidence="6">
    <location>
        <position position="58"/>
    </location>
    <ligand>
        <name>Zn(2+)</name>
        <dbReference type="ChEBI" id="CHEBI:29105"/>
    </ligand>
</feature>
<dbReference type="InterPro" id="IPR036236">
    <property type="entry name" value="Znf_C2H2_sf"/>
</dbReference>
<feature type="domain" description="C2H2-type" evidence="7">
    <location>
        <begin position="472"/>
        <end position="500"/>
    </location>
</feature>
<keyword evidence="4 6" id="KW-0862">Zinc</keyword>
<dbReference type="SUPFAM" id="SSF57716">
    <property type="entry name" value="Glucocorticoid receptor-like (DNA-binding domain)"/>
    <property type="match status" value="1"/>
</dbReference>
<dbReference type="SMART" id="SM00355">
    <property type="entry name" value="ZnF_C2H2"/>
    <property type="match status" value="12"/>
</dbReference>
<feature type="binding site" evidence="6">
    <location>
        <position position="19"/>
    </location>
    <ligand>
        <name>Zn(2+)</name>
        <dbReference type="ChEBI" id="CHEBI:29105"/>
    </ligand>
</feature>
<evidence type="ECO:0000256" key="6">
    <source>
        <dbReference type="PROSITE-ProRule" id="PRU01263"/>
    </source>
</evidence>
<dbReference type="FunFam" id="3.30.160.60:FF:002169">
    <property type="entry name" value="Zgc:174573"/>
    <property type="match status" value="1"/>
</dbReference>
<feature type="domain" description="C2H2-type" evidence="7">
    <location>
        <begin position="556"/>
        <end position="583"/>
    </location>
</feature>
<keyword evidence="3 5" id="KW-0863">Zinc-finger</keyword>
<feature type="domain" description="ZAD" evidence="8">
    <location>
        <begin position="14"/>
        <end position="85"/>
    </location>
</feature>
<dbReference type="Proteomes" id="UP001314205">
    <property type="component" value="Unassembled WGS sequence"/>
</dbReference>
<dbReference type="PROSITE" id="PS00028">
    <property type="entry name" value="ZINC_FINGER_C2H2_1"/>
    <property type="match status" value="8"/>
</dbReference>
<feature type="domain" description="C2H2-type" evidence="7">
    <location>
        <begin position="584"/>
        <end position="611"/>
    </location>
</feature>
<accession>A0AAV1M4M7</accession>
<dbReference type="EMBL" id="CAVLGL010000126">
    <property type="protein sequence ID" value="CAK1601279.1"/>
    <property type="molecule type" value="Genomic_DNA"/>
</dbReference>
<dbReference type="SMART" id="SM00868">
    <property type="entry name" value="zf-AD"/>
    <property type="match status" value="1"/>
</dbReference>
<comment type="caution">
    <text evidence="9">The sequence shown here is derived from an EMBL/GenBank/DDBJ whole genome shotgun (WGS) entry which is preliminary data.</text>
</comment>
<dbReference type="PROSITE" id="PS50157">
    <property type="entry name" value="ZINC_FINGER_C2H2_2"/>
    <property type="match status" value="8"/>
</dbReference>
<sequence length="647" mass="76592">MFEFRGIKTQIDIHSCRVCLEIVYDDCVSFKENNDLSQLFEFCVGISVRPEDVLHVLCNKCIKIIEEFANFKRQCHAADELWKSQLHQDDLKKEENHEDHVVDATYLCQDEIECDMQHDTIHDTYINEIKDLKKEEIYEDHVVDATYLSQDEIVCDMQHDTIHDTYINEIKDLKKEETYEDHVVDATYLSQDEIECDMQHDTIHDTYINENIECKLKENACLKKEEKQLKWNHKKEHRNSKQHRTTKSKYWRLDVNETETDNESNDKEGLIKVLECSKCKKQYQKTKCLINHMKKSCYKRVNVNKLVIVKKYRPAIKKVQKTPTELFCGLCNFSSSSNSDLKQHLNEHWEKNNLQCGLCNYFGKDLAEMVGHRSTHQPYEFFSILANRVCHICDKRCVTIMRLQYHYRSAHLNKDGGLCSVCPKTFRCYKAWRNHERLHKGSRYICDLCGHKFLYRHQIKIHLAEHSDVRSCICDICGKGFKRASYLKEHVNTVHTKEPVKCTHCNKMFKCPANLKEHLKYVNKQKNFQCEVCLKYFSSPTSLKNHMFWHSGERPYSCEKCGAKYKAKSQLKIHMRKHTGQRPYPCEQCDKCFSTSMQLKRHRSVHTGDRPYKCTICTRSFYYKKLLLTHCTLKHKCVDVKSEISSQ</sequence>
<dbReference type="PROSITE" id="PS51915">
    <property type="entry name" value="ZAD"/>
    <property type="match status" value="1"/>
</dbReference>
<dbReference type="Pfam" id="PF00096">
    <property type="entry name" value="zf-C2H2"/>
    <property type="match status" value="3"/>
</dbReference>
<keyword evidence="1 6" id="KW-0479">Metal-binding</keyword>
<reference evidence="9 10" key="1">
    <citation type="submission" date="2023-11" db="EMBL/GenBank/DDBJ databases">
        <authorList>
            <person name="Hedman E."/>
            <person name="Englund M."/>
            <person name="Stromberg M."/>
            <person name="Nyberg Akerstrom W."/>
            <person name="Nylinder S."/>
            <person name="Jareborg N."/>
            <person name="Kallberg Y."/>
            <person name="Kronander E."/>
        </authorList>
    </citation>
    <scope>NUCLEOTIDE SEQUENCE [LARGE SCALE GENOMIC DNA]</scope>
</reference>
<evidence type="ECO:0000256" key="4">
    <source>
        <dbReference type="ARBA" id="ARBA00022833"/>
    </source>
</evidence>
<feature type="domain" description="C2H2-type" evidence="7">
    <location>
        <begin position="444"/>
        <end position="471"/>
    </location>
</feature>
<protein>
    <submittedName>
        <fullName evidence="9">Uncharacterized protein</fullName>
    </submittedName>
</protein>
<dbReference type="GO" id="GO:0000981">
    <property type="term" value="F:DNA-binding transcription factor activity, RNA polymerase II-specific"/>
    <property type="evidence" value="ECO:0007669"/>
    <property type="project" value="TreeGrafter"/>
</dbReference>
<dbReference type="Pfam" id="PF07776">
    <property type="entry name" value="zf-AD"/>
    <property type="match status" value="1"/>
</dbReference>
<keyword evidence="10" id="KW-1185">Reference proteome</keyword>
<evidence type="ECO:0000256" key="5">
    <source>
        <dbReference type="PROSITE-ProRule" id="PRU00042"/>
    </source>
</evidence>
<dbReference type="FunFam" id="3.30.160.60:FF:000446">
    <property type="entry name" value="Zinc finger protein"/>
    <property type="match status" value="1"/>
</dbReference>
<dbReference type="Gene3D" id="3.30.160.60">
    <property type="entry name" value="Classic Zinc Finger"/>
    <property type="match status" value="7"/>
</dbReference>
<dbReference type="GO" id="GO:0008270">
    <property type="term" value="F:zinc ion binding"/>
    <property type="evidence" value="ECO:0007669"/>
    <property type="project" value="UniProtKB-UniRule"/>
</dbReference>
<dbReference type="GO" id="GO:0005634">
    <property type="term" value="C:nucleus"/>
    <property type="evidence" value="ECO:0007669"/>
    <property type="project" value="InterPro"/>
</dbReference>